<reference evidence="1 2" key="1">
    <citation type="submission" date="2020-07" db="EMBL/GenBank/DDBJ databases">
        <authorList>
            <person name="Partida-Martinez L."/>
            <person name="Huntemann M."/>
            <person name="Clum A."/>
            <person name="Wang J."/>
            <person name="Palaniappan K."/>
            <person name="Ritter S."/>
            <person name="Chen I.-M."/>
            <person name="Stamatis D."/>
            <person name="Reddy T."/>
            <person name="O'Malley R."/>
            <person name="Daum C."/>
            <person name="Shapiro N."/>
            <person name="Ivanova N."/>
            <person name="Kyrpides N."/>
            <person name="Woyke T."/>
        </authorList>
    </citation>
    <scope>NUCLEOTIDE SEQUENCE [LARGE SCALE GENOMIC DNA]</scope>
    <source>
        <strain evidence="1 2">AS2.3</strain>
    </source>
</reference>
<dbReference type="Gene3D" id="1.10.150.240">
    <property type="entry name" value="Putative phosphatase, domain 2"/>
    <property type="match status" value="1"/>
</dbReference>
<dbReference type="SFLD" id="SFLDS00003">
    <property type="entry name" value="Haloacid_Dehalogenase"/>
    <property type="match status" value="1"/>
</dbReference>
<dbReference type="Proteomes" id="UP000517753">
    <property type="component" value="Unassembled WGS sequence"/>
</dbReference>
<proteinExistence type="predicted"/>
<dbReference type="AlphaFoldDB" id="A0A7Y9FP20"/>
<dbReference type="RefSeq" id="WP_179509272.1">
    <property type="nucleotide sequence ID" value="NZ_JACCBY010000003.1"/>
</dbReference>
<keyword evidence="2" id="KW-1185">Reference proteome</keyword>
<dbReference type="EMBL" id="JACCBY010000003">
    <property type="protein sequence ID" value="NYD90851.1"/>
    <property type="molecule type" value="Genomic_DNA"/>
</dbReference>
<dbReference type="InterPro" id="IPR006439">
    <property type="entry name" value="HAD-SF_hydro_IA"/>
</dbReference>
<name>A0A7Y9FP20_9SPHN</name>
<dbReference type="SUPFAM" id="SSF56784">
    <property type="entry name" value="HAD-like"/>
    <property type="match status" value="1"/>
</dbReference>
<dbReference type="NCBIfam" id="TIGR01509">
    <property type="entry name" value="HAD-SF-IA-v3"/>
    <property type="match status" value="1"/>
</dbReference>
<dbReference type="Gene3D" id="3.40.50.1000">
    <property type="entry name" value="HAD superfamily/HAD-like"/>
    <property type="match status" value="1"/>
</dbReference>
<evidence type="ECO:0000313" key="2">
    <source>
        <dbReference type="Proteomes" id="UP000517753"/>
    </source>
</evidence>
<dbReference type="EC" id="3.1.3.23" evidence="1"/>
<protein>
    <submittedName>
        <fullName evidence="1">Sugar-phosphatase</fullName>
        <ecNumber evidence="1">3.1.3.23</ecNumber>
    </submittedName>
</protein>
<gene>
    <name evidence="1" type="ORF">HD841_002648</name>
</gene>
<organism evidence="1 2">
    <name type="scientific">Sphingomonas melonis</name>
    <dbReference type="NCBI Taxonomy" id="152682"/>
    <lineage>
        <taxon>Bacteria</taxon>
        <taxon>Pseudomonadati</taxon>
        <taxon>Pseudomonadota</taxon>
        <taxon>Alphaproteobacteria</taxon>
        <taxon>Sphingomonadales</taxon>
        <taxon>Sphingomonadaceae</taxon>
        <taxon>Sphingomonas</taxon>
    </lineage>
</organism>
<dbReference type="GO" id="GO:0050308">
    <property type="term" value="F:sugar-phosphatase activity"/>
    <property type="evidence" value="ECO:0007669"/>
    <property type="project" value="UniProtKB-EC"/>
</dbReference>
<dbReference type="Pfam" id="PF00702">
    <property type="entry name" value="Hydrolase"/>
    <property type="match status" value="1"/>
</dbReference>
<dbReference type="SFLD" id="SFLDG01129">
    <property type="entry name" value="C1.5:_HAD__Beta-PGM__Phosphata"/>
    <property type="match status" value="1"/>
</dbReference>
<sequence length="234" mass="24439">MTAPVPATPPYRGRRFAAFLFDMDGTLITSIESANCAWTRWAELRGFDPAHVLSIMHGVRTIETMTRLGVSDPQAEAAWITRQEIEDTEGVTAIEGAAAFLAGIPQDRWAIVTSASRALAEARLGKAGIAIPPVLVTSEDVERGKPDPACFLLGADRLGVDASHCLVFEDTLAGLSAADAAGASGLAITATHRHPLGTAHPAIRDYRGLAVAVAPEGLTIVDAAAAHDKDAAPA</sequence>
<dbReference type="InterPro" id="IPR036412">
    <property type="entry name" value="HAD-like_sf"/>
</dbReference>
<accession>A0A7Y9FP20</accession>
<evidence type="ECO:0000313" key="1">
    <source>
        <dbReference type="EMBL" id="NYD90851.1"/>
    </source>
</evidence>
<dbReference type="InterPro" id="IPR023214">
    <property type="entry name" value="HAD_sf"/>
</dbReference>
<reference evidence="1 2" key="2">
    <citation type="submission" date="2020-08" db="EMBL/GenBank/DDBJ databases">
        <title>The Agave Microbiome: Exploring the role of microbial communities in plant adaptations to desert environments.</title>
        <authorList>
            <person name="Partida-Martinez L.P."/>
        </authorList>
    </citation>
    <scope>NUCLEOTIDE SEQUENCE [LARGE SCALE GENOMIC DNA]</scope>
    <source>
        <strain evidence="1 2">AS2.3</strain>
    </source>
</reference>
<keyword evidence="1" id="KW-0378">Hydrolase</keyword>
<dbReference type="PANTHER" id="PTHR43481:SF4">
    <property type="entry name" value="GLYCEROL-1-PHOSPHATE PHOSPHOHYDROLASE 1-RELATED"/>
    <property type="match status" value="1"/>
</dbReference>
<comment type="caution">
    <text evidence="1">The sequence shown here is derived from an EMBL/GenBank/DDBJ whole genome shotgun (WGS) entry which is preliminary data.</text>
</comment>
<dbReference type="InterPro" id="IPR051806">
    <property type="entry name" value="HAD-like_SPP"/>
</dbReference>
<dbReference type="InterPro" id="IPR023198">
    <property type="entry name" value="PGP-like_dom2"/>
</dbReference>
<dbReference type="PANTHER" id="PTHR43481">
    <property type="entry name" value="FRUCTOSE-1-PHOSPHATE PHOSPHATASE"/>
    <property type="match status" value="1"/>
</dbReference>